<dbReference type="CDD" id="cd06529">
    <property type="entry name" value="S24_LexA-like"/>
    <property type="match status" value="1"/>
</dbReference>
<dbReference type="Pfam" id="PF00717">
    <property type="entry name" value="Peptidase_S24"/>
    <property type="match status" value="1"/>
</dbReference>
<keyword evidence="6" id="KW-1185">Reference proteome</keyword>
<dbReference type="AlphaFoldDB" id="A0AAW9DPN5"/>
<proteinExistence type="predicted"/>
<evidence type="ECO:0000259" key="4">
    <source>
        <dbReference type="Pfam" id="PF00717"/>
    </source>
</evidence>
<gene>
    <name evidence="5" type="ORF">SIL87_05780</name>
</gene>
<name>A0AAW9DPN5_ACIAO</name>
<dbReference type="PANTHER" id="PTHR40661:SF3">
    <property type="entry name" value="FELS-1 PROPHAGE TRANSCRIPTIONAL REGULATOR"/>
    <property type="match status" value="1"/>
</dbReference>
<evidence type="ECO:0000313" key="6">
    <source>
        <dbReference type="Proteomes" id="UP001279553"/>
    </source>
</evidence>
<dbReference type="RefSeq" id="WP_319613235.1">
    <property type="nucleotide sequence ID" value="NZ_JAWXYB010000018.1"/>
</dbReference>
<dbReference type="PANTHER" id="PTHR40661">
    <property type="match status" value="1"/>
</dbReference>
<evidence type="ECO:0000256" key="1">
    <source>
        <dbReference type="ARBA" id="ARBA00023015"/>
    </source>
</evidence>
<reference evidence="5 6" key="1">
    <citation type="submission" date="2023-11" db="EMBL/GenBank/DDBJ databases">
        <title>MicrobeMod: A computational toolkit for identifying prokaryotic methylation and restriction-modification with nanopore sequencing.</title>
        <authorList>
            <person name="Crits-Christoph A."/>
            <person name="Kang S.C."/>
            <person name="Lee H."/>
            <person name="Ostrov N."/>
        </authorList>
    </citation>
    <scope>NUCLEOTIDE SEQUENCE [LARGE SCALE GENOMIC DNA]</scope>
    <source>
        <strain evidence="5 6">DSMZ 700</strain>
    </source>
</reference>
<dbReference type="GO" id="GO:0003677">
    <property type="term" value="F:DNA binding"/>
    <property type="evidence" value="ECO:0007669"/>
    <property type="project" value="UniProtKB-KW"/>
</dbReference>
<dbReference type="InterPro" id="IPR039418">
    <property type="entry name" value="LexA-like"/>
</dbReference>
<dbReference type="InterPro" id="IPR015927">
    <property type="entry name" value="Peptidase_S24_S26A/B/C"/>
</dbReference>
<dbReference type="InterPro" id="IPR036286">
    <property type="entry name" value="LexA/Signal_pep-like_sf"/>
</dbReference>
<dbReference type="EMBL" id="JAWXYB010000018">
    <property type="protein sequence ID" value="MDX5930277.1"/>
    <property type="molecule type" value="Genomic_DNA"/>
</dbReference>
<evidence type="ECO:0000256" key="2">
    <source>
        <dbReference type="ARBA" id="ARBA00023125"/>
    </source>
</evidence>
<dbReference type="SUPFAM" id="SSF51306">
    <property type="entry name" value="LexA/Signal peptidase"/>
    <property type="match status" value="1"/>
</dbReference>
<comment type="caution">
    <text evidence="5">The sequence shown here is derived from an EMBL/GenBank/DDBJ whole genome shotgun (WGS) entry which is preliminary data.</text>
</comment>
<dbReference type="Proteomes" id="UP001279553">
    <property type="component" value="Unassembled WGS sequence"/>
</dbReference>
<evidence type="ECO:0000256" key="3">
    <source>
        <dbReference type="ARBA" id="ARBA00023163"/>
    </source>
</evidence>
<keyword evidence="3" id="KW-0804">Transcription</keyword>
<evidence type="ECO:0000313" key="5">
    <source>
        <dbReference type="EMBL" id="MDX5930277.1"/>
    </source>
</evidence>
<sequence length="218" mass="23420">MRHEDIWRAIDTLAAERGLSTSGLAKRAGLDPTSFNPSKRRTNEGKLRWPSTESIAKVLIATGAGIDAFAGLVQGARALSPPRAGARRVPVIGLAQAGQDGFFDDGGYPTGGGWDHVALPRTEAALADDPHAFGLTIHGESMEPVYREGDIIVVSPAAPVRTGDRVVARTAEGEVMAKVLTRRSVKRIELSSFNPEHPMRSFAPEQIVAIHRIVWATQ</sequence>
<feature type="domain" description="Peptidase S24/S26A/S26B/S26C" evidence="4">
    <location>
        <begin position="90"/>
        <end position="210"/>
    </location>
</feature>
<protein>
    <submittedName>
        <fullName evidence="5">Helix-turn-helix transcriptional regulator</fullName>
    </submittedName>
</protein>
<organism evidence="5 6">
    <name type="scientific">Acidiphilium acidophilum</name>
    <name type="common">Thiobacillus acidophilus</name>
    <dbReference type="NCBI Taxonomy" id="76588"/>
    <lineage>
        <taxon>Bacteria</taxon>
        <taxon>Pseudomonadati</taxon>
        <taxon>Pseudomonadota</taxon>
        <taxon>Alphaproteobacteria</taxon>
        <taxon>Acetobacterales</taxon>
        <taxon>Acidocellaceae</taxon>
        <taxon>Acidiphilium</taxon>
    </lineage>
</organism>
<keyword evidence="2" id="KW-0238">DNA-binding</keyword>
<dbReference type="Gene3D" id="2.10.109.10">
    <property type="entry name" value="Umud Fragment, subunit A"/>
    <property type="match status" value="1"/>
</dbReference>
<keyword evidence="1" id="KW-0805">Transcription regulation</keyword>
<accession>A0AAW9DPN5</accession>